<protein>
    <submittedName>
        <fullName evidence="1">Uncharacterized protein</fullName>
    </submittedName>
</protein>
<gene>
    <name evidence="1" type="ORF">GXM_01009</name>
</gene>
<dbReference type="KEGG" id="nsh:GXM_01009"/>
<dbReference type="Proteomes" id="UP000326678">
    <property type="component" value="Chromosome Gxm1"/>
</dbReference>
<dbReference type="AlphaFoldDB" id="A0A5P8VTS6"/>
<evidence type="ECO:0000313" key="1">
    <source>
        <dbReference type="EMBL" id="QFS43536.1"/>
    </source>
</evidence>
<sequence>MGFLMRKCDRFASCLANFGCKLNLIVGVRSHSSIDVLKISNFRFEYS</sequence>
<evidence type="ECO:0000313" key="2">
    <source>
        <dbReference type="Proteomes" id="UP000326678"/>
    </source>
</evidence>
<accession>A0A5P8VTS6</accession>
<dbReference type="EMBL" id="CP045226">
    <property type="protein sequence ID" value="QFS43536.1"/>
    <property type="molecule type" value="Genomic_DNA"/>
</dbReference>
<proteinExistence type="predicted"/>
<reference evidence="1 2" key="1">
    <citation type="submission" date="2019-10" db="EMBL/GenBank/DDBJ databases">
        <title>Genomic and transcriptomic insights into the perfect genentic adaptation of a filamentous nitrogen-fixing cyanobacterium to rice fields.</title>
        <authorList>
            <person name="Chen Z."/>
        </authorList>
    </citation>
    <scope>NUCLEOTIDE SEQUENCE [LARGE SCALE GENOMIC DNA]</scope>
    <source>
        <strain evidence="1">CCNUC1</strain>
    </source>
</reference>
<organism evidence="1 2">
    <name type="scientific">Nostoc sphaeroides CCNUC1</name>
    <dbReference type="NCBI Taxonomy" id="2653204"/>
    <lineage>
        <taxon>Bacteria</taxon>
        <taxon>Bacillati</taxon>
        <taxon>Cyanobacteriota</taxon>
        <taxon>Cyanophyceae</taxon>
        <taxon>Nostocales</taxon>
        <taxon>Nostocaceae</taxon>
        <taxon>Nostoc</taxon>
    </lineage>
</organism>
<name>A0A5P8VTS6_9NOSO</name>
<keyword evidence="2" id="KW-1185">Reference proteome</keyword>